<dbReference type="InterPro" id="IPR027392">
    <property type="entry name" value="TF_Znf"/>
</dbReference>
<dbReference type="OrthoDB" id="9814037at2"/>
<accession>A0A0J1GV25</accession>
<gene>
    <name evidence="2" type="ORF">ABT56_18465</name>
</gene>
<keyword evidence="3" id="KW-1185">Reference proteome</keyword>
<feature type="domain" description="Transcription factor zinc-finger" evidence="1">
    <location>
        <begin position="2"/>
        <end position="38"/>
    </location>
</feature>
<evidence type="ECO:0000313" key="2">
    <source>
        <dbReference type="EMBL" id="KLV03585.1"/>
    </source>
</evidence>
<dbReference type="RefSeq" id="WP_047880384.1">
    <property type="nucleotide sequence ID" value="NZ_LDOT01000030.1"/>
</dbReference>
<dbReference type="Proteomes" id="UP000036097">
    <property type="component" value="Unassembled WGS sequence"/>
</dbReference>
<dbReference type="Pfam" id="PF13453">
    <property type="entry name" value="Zn_ribbon_TFIIB"/>
    <property type="match status" value="1"/>
</dbReference>
<dbReference type="EMBL" id="LDOT01000030">
    <property type="protein sequence ID" value="KLV03585.1"/>
    <property type="molecule type" value="Genomic_DNA"/>
</dbReference>
<dbReference type="PATRIC" id="fig|1195763.3.peg.3945"/>
<evidence type="ECO:0000313" key="3">
    <source>
        <dbReference type="Proteomes" id="UP000036097"/>
    </source>
</evidence>
<reference evidence="2 3" key="1">
    <citation type="submission" date="2015-05" db="EMBL/GenBank/DDBJ databases">
        <title>Photobacterium galathea sp. nov.</title>
        <authorList>
            <person name="Machado H."/>
            <person name="Gram L."/>
        </authorList>
    </citation>
    <scope>NUCLEOTIDE SEQUENCE [LARGE SCALE GENOMIC DNA]</scope>
    <source>
        <strain evidence="2 3">CGMCC 1.12159</strain>
    </source>
</reference>
<organism evidence="2 3">
    <name type="scientific">Photobacterium aquae</name>
    <dbReference type="NCBI Taxonomy" id="1195763"/>
    <lineage>
        <taxon>Bacteria</taxon>
        <taxon>Pseudomonadati</taxon>
        <taxon>Pseudomonadota</taxon>
        <taxon>Gammaproteobacteria</taxon>
        <taxon>Vibrionales</taxon>
        <taxon>Vibrionaceae</taxon>
        <taxon>Photobacterium</taxon>
    </lineage>
</organism>
<proteinExistence type="predicted"/>
<comment type="caution">
    <text evidence="2">The sequence shown here is derived from an EMBL/GenBank/DDBJ whole genome shotgun (WGS) entry which is preliminary data.</text>
</comment>
<sequence length="123" mass="14132">MKCPKCHNPFEHITTAMGDIERCSACKGLWLDSYEIEDMKPLAKDIDIGHKSLGKRFNEIDKVECPVCPNNPLLRMVDAKQPHIWYESCPTCKGRFYDAGEFTDLASVDLTDFFKRFLVKART</sequence>
<dbReference type="STRING" id="1195763.ABT56_18465"/>
<evidence type="ECO:0000259" key="1">
    <source>
        <dbReference type="Pfam" id="PF13453"/>
    </source>
</evidence>
<protein>
    <recommendedName>
        <fullName evidence="1">Transcription factor zinc-finger domain-containing protein</fullName>
    </recommendedName>
</protein>
<name>A0A0J1GV25_9GAMM</name>
<dbReference type="AlphaFoldDB" id="A0A0J1GV25"/>